<name>A0AAN7YTH3_9PEZI</name>
<proteinExistence type="predicted"/>
<feature type="region of interest" description="Disordered" evidence="1">
    <location>
        <begin position="60"/>
        <end position="80"/>
    </location>
</feature>
<protein>
    <submittedName>
        <fullName evidence="2">Uncharacterized protein</fullName>
    </submittedName>
</protein>
<feature type="compositionally biased region" description="Basic and acidic residues" evidence="1">
    <location>
        <begin position="68"/>
        <end position="77"/>
    </location>
</feature>
<accession>A0AAN7YTH3</accession>
<dbReference type="AlphaFoldDB" id="A0AAN7YTH3"/>
<sequence>MAEAYESDQEVVFKPRGTTKEEAAKQEEEKKLRAQEEQRCEIQAREDKMKQEAYAAAAAKVKKHQERKQKDNYEHTGKMARRVIRLKGSRAGIDQRRVEAVIAQISWDDHLMMAGSLLHIVDEECVREVFTRVVTDDSEERPSSMIARFN</sequence>
<dbReference type="Proteomes" id="UP001310890">
    <property type="component" value="Unassembled WGS sequence"/>
</dbReference>
<gene>
    <name evidence="2" type="ORF">LTR62_006014</name>
</gene>
<dbReference type="EMBL" id="JAVRRL010000005">
    <property type="protein sequence ID" value="KAK5117396.1"/>
    <property type="molecule type" value="Genomic_DNA"/>
</dbReference>
<evidence type="ECO:0000313" key="3">
    <source>
        <dbReference type="Proteomes" id="UP001310890"/>
    </source>
</evidence>
<evidence type="ECO:0000256" key="1">
    <source>
        <dbReference type="SAM" id="MobiDB-lite"/>
    </source>
</evidence>
<feature type="compositionally biased region" description="Basic and acidic residues" evidence="1">
    <location>
        <begin position="18"/>
        <end position="35"/>
    </location>
</feature>
<reference evidence="2" key="1">
    <citation type="submission" date="2023-08" db="EMBL/GenBank/DDBJ databases">
        <title>Black Yeasts Isolated from many extreme environments.</title>
        <authorList>
            <person name="Coleine C."/>
            <person name="Stajich J.E."/>
            <person name="Selbmann L."/>
        </authorList>
    </citation>
    <scope>NUCLEOTIDE SEQUENCE</scope>
    <source>
        <strain evidence="2">CCFEE 5401</strain>
    </source>
</reference>
<feature type="region of interest" description="Disordered" evidence="1">
    <location>
        <begin position="1"/>
        <end position="35"/>
    </location>
</feature>
<organism evidence="2 3">
    <name type="scientific">Meristemomyces frigidus</name>
    <dbReference type="NCBI Taxonomy" id="1508187"/>
    <lineage>
        <taxon>Eukaryota</taxon>
        <taxon>Fungi</taxon>
        <taxon>Dikarya</taxon>
        <taxon>Ascomycota</taxon>
        <taxon>Pezizomycotina</taxon>
        <taxon>Dothideomycetes</taxon>
        <taxon>Dothideomycetidae</taxon>
        <taxon>Mycosphaerellales</taxon>
        <taxon>Teratosphaeriaceae</taxon>
        <taxon>Meristemomyces</taxon>
    </lineage>
</organism>
<evidence type="ECO:0000313" key="2">
    <source>
        <dbReference type="EMBL" id="KAK5117396.1"/>
    </source>
</evidence>
<comment type="caution">
    <text evidence="2">The sequence shown here is derived from an EMBL/GenBank/DDBJ whole genome shotgun (WGS) entry which is preliminary data.</text>
</comment>